<evidence type="ECO:0000313" key="2">
    <source>
        <dbReference type="Proteomes" id="UP000244193"/>
    </source>
</evidence>
<dbReference type="EMBL" id="CP028811">
    <property type="protein sequence ID" value="AWA30984.1"/>
    <property type="molecule type" value="Genomic_DNA"/>
</dbReference>
<gene>
    <name evidence="1" type="ORF">HYN48_13340</name>
</gene>
<protein>
    <submittedName>
        <fullName evidence="1">Uncharacterized protein</fullName>
    </submittedName>
</protein>
<evidence type="ECO:0000313" key="1">
    <source>
        <dbReference type="EMBL" id="AWA30984.1"/>
    </source>
</evidence>
<dbReference type="Proteomes" id="UP000244193">
    <property type="component" value="Chromosome"/>
</dbReference>
<dbReference type="KEGG" id="fmg:HYN48_13340"/>
<dbReference type="RefSeq" id="WP_108372514.1">
    <property type="nucleotide sequence ID" value="NZ_CP028811.1"/>
</dbReference>
<reference evidence="1 2" key="1">
    <citation type="submission" date="2018-04" db="EMBL/GenBank/DDBJ databases">
        <title>Genome sequencing of Flavobacterium sp. HYN0048.</title>
        <authorList>
            <person name="Yi H."/>
            <person name="Baek C."/>
        </authorList>
    </citation>
    <scope>NUCLEOTIDE SEQUENCE [LARGE SCALE GENOMIC DNA]</scope>
    <source>
        <strain evidence="1 2">HYN0048</strain>
    </source>
</reference>
<name>A0A2S0RH43_9FLAO</name>
<organism evidence="1 2">
    <name type="scientific">Flavobacterium magnum</name>
    <dbReference type="NCBI Taxonomy" id="2162713"/>
    <lineage>
        <taxon>Bacteria</taxon>
        <taxon>Pseudomonadati</taxon>
        <taxon>Bacteroidota</taxon>
        <taxon>Flavobacteriia</taxon>
        <taxon>Flavobacteriales</taxon>
        <taxon>Flavobacteriaceae</taxon>
        <taxon>Flavobacterium</taxon>
    </lineage>
</organism>
<accession>A0A2S0RH43</accession>
<keyword evidence="2" id="KW-1185">Reference proteome</keyword>
<dbReference type="AlphaFoldDB" id="A0A2S0RH43"/>
<proteinExistence type="predicted"/>
<sequence length="302" mass="35370">MKKAILFFLTLGNCILYSQYSGYYNINTNSNIDVNANINHNISGNVYEYKTITTIDYGALQLANAQNEKNRLELQRFQDEREKEIALQIAADPLKAYDYGSWFTISSKDKIWKEDKNSKENLKKIRENTGFKEFNIEYVIPNPLIFTMLSAHKFQNVSPDGVKADIYIYLPVYNKNNVEFDFEKDFENVVVGSEVEQVDDQNKLRKIFFHKKELNRATIYGINGYRSTYIWEDKLEDGITNNYQYTVEKLGNGYQLLVKVRYYGNKSEVDFEKLEGRRYYLKPLVEKIIATAKVSDLEILKK</sequence>
<dbReference type="OrthoDB" id="9824661at2"/>